<name>A0A6N7IQ78_9FIRM</name>
<dbReference type="InterPro" id="IPR010154">
    <property type="entry name" value="CRISPR-assoc_Cas7/Cst2/DevR"/>
</dbReference>
<evidence type="ECO:0000313" key="4">
    <source>
        <dbReference type="Proteomes" id="UP000441717"/>
    </source>
</evidence>
<organism evidence="3 4">
    <name type="scientific">Desulfofundulus thermobenzoicus</name>
    <dbReference type="NCBI Taxonomy" id="29376"/>
    <lineage>
        <taxon>Bacteria</taxon>
        <taxon>Bacillati</taxon>
        <taxon>Bacillota</taxon>
        <taxon>Clostridia</taxon>
        <taxon>Eubacteriales</taxon>
        <taxon>Peptococcaceae</taxon>
        <taxon>Desulfofundulus</taxon>
    </lineage>
</organism>
<protein>
    <submittedName>
        <fullName evidence="3">DevR family CRISPR-associated autoregulator</fullName>
    </submittedName>
</protein>
<keyword evidence="4" id="KW-1185">Reference proteome</keyword>
<dbReference type="NCBIfam" id="TIGR01875">
    <property type="entry name" value="cas_MJ0381"/>
    <property type="match status" value="1"/>
</dbReference>
<evidence type="ECO:0000313" key="3">
    <source>
        <dbReference type="EMBL" id="MQL52216.1"/>
    </source>
</evidence>
<dbReference type="AlphaFoldDB" id="A0A6N7IQ78"/>
<evidence type="ECO:0000256" key="2">
    <source>
        <dbReference type="ARBA" id="ARBA00025626"/>
    </source>
</evidence>
<comment type="caution">
    <text evidence="3">The sequence shown here is derived from an EMBL/GenBank/DDBJ whole genome shotgun (WGS) entry which is preliminary data.</text>
</comment>
<sequence length="307" mass="33919">MDIWKCISLVWLARADLSNLNSGEGSGNLTELKTYDHGRKPYISGQATRTAIFETMARSHPDKFQCTAELPCTDVAGCWGCDLRGFLATEEDVGGQRRWSPLKVSPGLGQIPGEIVTDLLTRSSVVEKEGRGSKDMRIAHVQMMNNIYRFGLVIDVANVGLVRVPRLEGKGKEQRFAGWDIAVNISDAERAQRVRAVLDAVFNLSGFAKQARAAVSLSPDIILIAFQPTYNQRGLKALEMNDRGEVKLDLLRYALQEHRALGHEILFGYTPEVVANGQEVTALVEEEGVPVQPVHQVFARAREKMSG</sequence>
<accession>A0A6N7IQ78</accession>
<comment type="function">
    <text evidence="2">CRISPR (clustered regularly interspaced short palindromic repeat) is an adaptive immune system that provides protection against mobile genetic elements (viruses, transposable elements and conjugative plasmids). CRISPR clusters contain spacers, sequences complementary to antecedent mobile elements, and target invading nucleic acids. CRISPR clusters are transcribed and processed into CRISPR RNA (crRNA).</text>
</comment>
<proteinExistence type="predicted"/>
<dbReference type="OrthoDB" id="9781560at2"/>
<dbReference type="RefSeq" id="WP_152946142.1">
    <property type="nucleotide sequence ID" value="NZ_WHYR01000018.1"/>
</dbReference>
<dbReference type="EMBL" id="WHYR01000018">
    <property type="protein sequence ID" value="MQL52216.1"/>
    <property type="molecule type" value="Genomic_DNA"/>
</dbReference>
<dbReference type="Proteomes" id="UP000441717">
    <property type="component" value="Unassembled WGS sequence"/>
</dbReference>
<gene>
    <name evidence="3" type="ORF">GFC01_08015</name>
</gene>
<dbReference type="Pfam" id="PF01905">
    <property type="entry name" value="DevR"/>
    <property type="match status" value="1"/>
</dbReference>
<evidence type="ECO:0000256" key="1">
    <source>
        <dbReference type="ARBA" id="ARBA00023118"/>
    </source>
</evidence>
<reference evidence="3 4" key="1">
    <citation type="submission" date="2019-10" db="EMBL/GenBank/DDBJ databases">
        <title>Comparative genomics of sulfur disproportionating microorganisms.</title>
        <authorList>
            <person name="Ward L.M."/>
            <person name="Bertran E."/>
            <person name="Johnston D."/>
        </authorList>
    </citation>
    <scope>NUCLEOTIDE SEQUENCE [LARGE SCALE GENOMIC DNA]</scope>
    <source>
        <strain evidence="3 4">DSM 14055</strain>
    </source>
</reference>
<dbReference type="GO" id="GO:0051607">
    <property type="term" value="P:defense response to virus"/>
    <property type="evidence" value="ECO:0007669"/>
    <property type="project" value="UniProtKB-KW"/>
</dbReference>
<keyword evidence="1" id="KW-0051">Antiviral defense</keyword>